<keyword evidence="3" id="KW-1185">Reference proteome</keyword>
<protein>
    <recommendedName>
        <fullName evidence="4">Knr4/Smi1-like domain-containing protein</fullName>
    </recommendedName>
</protein>
<feature type="compositionally biased region" description="Basic and acidic residues" evidence="1">
    <location>
        <begin position="243"/>
        <end position="256"/>
    </location>
</feature>
<reference evidence="2" key="1">
    <citation type="submission" date="2020-06" db="EMBL/GenBank/DDBJ databases">
        <title>WGS assembly of Ceratodon purpureus strain R40.</title>
        <authorList>
            <person name="Carey S.B."/>
            <person name="Jenkins J."/>
            <person name="Shu S."/>
            <person name="Lovell J.T."/>
            <person name="Sreedasyam A."/>
            <person name="Maumus F."/>
            <person name="Tiley G.P."/>
            <person name="Fernandez-Pozo N."/>
            <person name="Barry K."/>
            <person name="Chen C."/>
            <person name="Wang M."/>
            <person name="Lipzen A."/>
            <person name="Daum C."/>
            <person name="Saski C.A."/>
            <person name="Payton A.C."/>
            <person name="Mcbreen J.C."/>
            <person name="Conrad R.E."/>
            <person name="Kollar L.M."/>
            <person name="Olsson S."/>
            <person name="Huttunen S."/>
            <person name="Landis J.B."/>
            <person name="Wickett N.J."/>
            <person name="Johnson M.G."/>
            <person name="Rensing S.A."/>
            <person name="Grimwood J."/>
            <person name="Schmutz J."/>
            <person name="Mcdaniel S.F."/>
        </authorList>
    </citation>
    <scope>NUCLEOTIDE SEQUENCE</scope>
    <source>
        <strain evidence="2">R40</strain>
    </source>
</reference>
<sequence>MLDVEQRPGEALRGNLTQHQAQVAGLKRLSARASAGPSTPPGTRRVFFSFSAYARSVIDHLKRCDVPIAEGLSDEEFEKIEATYGFTFPPDLKGILQEGLPMGSGFPNWRSSNVQHLKMRLNLPVLGLLHEVANSKFWWKTWGPRPVDIDVAIRIARTALRKFPLLIPMYGHCYIASSPNLAGNPVFFVYQKDVVYCGYDVADFFERDAFRAHDYDPALEADDWQDNSGSGPSGRSSISGNGDNKRGDIFHTDVDSTYRSSSSSSATDQSDVSGTGSSESQSETWGRNLDALAKNAESLSTPRSRGNIFSRFGRSRSKNVHRQPLKSSSVDDNASVEAESPRSSICQDDIVRYGQIIEKPLPSRTLMNLSMAVPPWAARSPRRIEFWSDLAEKHQKQHSCAHAHGESVPLDEVVAAPLSPVKENPAKEALERKDQSAAKSSMWLTGYLEEMSLVLRQGGWEEDDISDMMDSKTPPDLWDQQIDAEAVLVTLAKEVELLSTSLKKAGWSVPDVTETMKMGLSTVW</sequence>
<organism evidence="2 3">
    <name type="scientific">Ceratodon purpureus</name>
    <name type="common">Fire moss</name>
    <name type="synonym">Dicranum purpureum</name>
    <dbReference type="NCBI Taxonomy" id="3225"/>
    <lineage>
        <taxon>Eukaryota</taxon>
        <taxon>Viridiplantae</taxon>
        <taxon>Streptophyta</taxon>
        <taxon>Embryophyta</taxon>
        <taxon>Bryophyta</taxon>
        <taxon>Bryophytina</taxon>
        <taxon>Bryopsida</taxon>
        <taxon>Dicranidae</taxon>
        <taxon>Pseudoditrichales</taxon>
        <taxon>Ditrichaceae</taxon>
        <taxon>Ceratodon</taxon>
    </lineage>
</organism>
<dbReference type="PANTHER" id="PTHR32011:SF2">
    <property type="entry name" value="OS08G0472400 PROTEIN"/>
    <property type="match status" value="1"/>
</dbReference>
<dbReference type="EMBL" id="CM026424">
    <property type="protein sequence ID" value="KAG0580243.1"/>
    <property type="molecule type" value="Genomic_DNA"/>
</dbReference>
<dbReference type="Proteomes" id="UP000822688">
    <property type="component" value="Chromosome 4"/>
</dbReference>
<feature type="region of interest" description="Disordered" evidence="1">
    <location>
        <begin position="221"/>
        <end position="342"/>
    </location>
</feature>
<proteinExistence type="predicted"/>
<feature type="compositionally biased region" description="Low complexity" evidence="1">
    <location>
        <begin position="228"/>
        <end position="242"/>
    </location>
</feature>
<feature type="compositionally biased region" description="Low complexity" evidence="1">
    <location>
        <begin position="257"/>
        <end position="284"/>
    </location>
</feature>
<dbReference type="PANTHER" id="PTHR32011">
    <property type="entry name" value="OS08G0472400 PROTEIN"/>
    <property type="match status" value="1"/>
</dbReference>
<dbReference type="AlphaFoldDB" id="A0A8T0ICM3"/>
<comment type="caution">
    <text evidence="2">The sequence shown here is derived from an EMBL/GenBank/DDBJ whole genome shotgun (WGS) entry which is preliminary data.</text>
</comment>
<evidence type="ECO:0008006" key="4">
    <source>
        <dbReference type="Google" id="ProtNLM"/>
    </source>
</evidence>
<dbReference type="OrthoDB" id="1921190at2759"/>
<gene>
    <name evidence="2" type="ORF">KC19_4G159300</name>
</gene>
<evidence type="ECO:0000313" key="2">
    <source>
        <dbReference type="EMBL" id="KAG0580243.1"/>
    </source>
</evidence>
<evidence type="ECO:0000313" key="3">
    <source>
        <dbReference type="Proteomes" id="UP000822688"/>
    </source>
</evidence>
<evidence type="ECO:0000256" key="1">
    <source>
        <dbReference type="SAM" id="MobiDB-lite"/>
    </source>
</evidence>
<name>A0A8T0ICM3_CERPU</name>
<feature type="compositionally biased region" description="Basic residues" evidence="1">
    <location>
        <begin position="313"/>
        <end position="324"/>
    </location>
</feature>
<accession>A0A8T0ICM3</accession>